<dbReference type="SUPFAM" id="SSF51905">
    <property type="entry name" value="FAD/NAD(P)-binding domain"/>
    <property type="match status" value="1"/>
</dbReference>
<evidence type="ECO:0000256" key="1">
    <source>
        <dbReference type="ARBA" id="ARBA00001974"/>
    </source>
</evidence>
<keyword evidence="4" id="KW-0274">FAD</keyword>
<keyword evidence="6" id="KW-0812">Transmembrane</keyword>
<keyword evidence="6" id="KW-0472">Membrane</keyword>
<dbReference type="Gene3D" id="1.10.8.870">
    <property type="entry name" value="Alpha-glycerophosphate oxidase, cap domain"/>
    <property type="match status" value="1"/>
</dbReference>
<evidence type="ECO:0000313" key="10">
    <source>
        <dbReference type="Proteomes" id="UP000192907"/>
    </source>
</evidence>
<dbReference type="Gene3D" id="3.50.50.60">
    <property type="entry name" value="FAD/NAD(P)-binding domain"/>
    <property type="match status" value="1"/>
</dbReference>
<dbReference type="RefSeq" id="WP_200820717.1">
    <property type="nucleotide sequence ID" value="NZ_FWZT01000009.1"/>
</dbReference>
<dbReference type="STRING" id="1513793.SAMN06296036_109151"/>
<evidence type="ECO:0000256" key="5">
    <source>
        <dbReference type="ARBA" id="ARBA00023002"/>
    </source>
</evidence>
<proteinExistence type="inferred from homology"/>
<gene>
    <name evidence="9" type="ORF">SAMN06296036_109151</name>
</gene>
<comment type="similarity">
    <text evidence="2">Belongs to the FAD-dependent glycerol-3-phosphate dehydrogenase family.</text>
</comment>
<comment type="cofactor">
    <cofactor evidence="1">
        <name>FAD</name>
        <dbReference type="ChEBI" id="CHEBI:57692"/>
    </cofactor>
</comment>
<dbReference type="InterPro" id="IPR000447">
    <property type="entry name" value="G3P_DH_FAD-dep"/>
</dbReference>
<dbReference type="EMBL" id="FWZT01000009">
    <property type="protein sequence ID" value="SMF30111.1"/>
    <property type="molecule type" value="Genomic_DNA"/>
</dbReference>
<evidence type="ECO:0000256" key="3">
    <source>
        <dbReference type="ARBA" id="ARBA00022630"/>
    </source>
</evidence>
<dbReference type="GO" id="GO:0046168">
    <property type="term" value="P:glycerol-3-phosphate catabolic process"/>
    <property type="evidence" value="ECO:0007669"/>
    <property type="project" value="TreeGrafter"/>
</dbReference>
<dbReference type="PANTHER" id="PTHR11985">
    <property type="entry name" value="GLYCEROL-3-PHOSPHATE DEHYDROGENASE"/>
    <property type="match status" value="1"/>
</dbReference>
<keyword evidence="3" id="KW-0285">Flavoprotein</keyword>
<dbReference type="InterPro" id="IPR038299">
    <property type="entry name" value="DAO_C_sf"/>
</dbReference>
<dbReference type="InterPro" id="IPR031656">
    <property type="entry name" value="DAO_C"/>
</dbReference>
<evidence type="ECO:0000259" key="7">
    <source>
        <dbReference type="Pfam" id="PF01266"/>
    </source>
</evidence>
<keyword evidence="6" id="KW-1133">Transmembrane helix</keyword>
<organism evidence="9 10">
    <name type="scientific">Pseudobacteriovorax antillogorgiicola</name>
    <dbReference type="NCBI Taxonomy" id="1513793"/>
    <lineage>
        <taxon>Bacteria</taxon>
        <taxon>Pseudomonadati</taxon>
        <taxon>Bdellovibrionota</taxon>
        <taxon>Oligoflexia</taxon>
        <taxon>Oligoflexales</taxon>
        <taxon>Pseudobacteriovoracaceae</taxon>
        <taxon>Pseudobacteriovorax</taxon>
    </lineage>
</organism>
<dbReference type="AlphaFoldDB" id="A0A1Y6C2J7"/>
<keyword evidence="5" id="KW-0560">Oxidoreductase</keyword>
<evidence type="ECO:0000256" key="6">
    <source>
        <dbReference type="SAM" id="Phobius"/>
    </source>
</evidence>
<dbReference type="InterPro" id="IPR036188">
    <property type="entry name" value="FAD/NAD-bd_sf"/>
</dbReference>
<feature type="domain" description="Alpha-glycerophosphate oxidase C-terminal" evidence="8">
    <location>
        <begin position="436"/>
        <end position="514"/>
    </location>
</feature>
<reference evidence="10" key="1">
    <citation type="submission" date="2017-04" db="EMBL/GenBank/DDBJ databases">
        <authorList>
            <person name="Varghese N."/>
            <person name="Submissions S."/>
        </authorList>
    </citation>
    <scope>NUCLEOTIDE SEQUENCE [LARGE SCALE GENOMIC DNA]</scope>
    <source>
        <strain evidence="10">RKEM611</strain>
    </source>
</reference>
<dbReference type="GO" id="GO:0004368">
    <property type="term" value="F:glycerol-3-phosphate dehydrogenase (quinone) activity"/>
    <property type="evidence" value="ECO:0007669"/>
    <property type="project" value="InterPro"/>
</dbReference>
<dbReference type="Pfam" id="PF16901">
    <property type="entry name" value="DAO_C"/>
    <property type="match status" value="1"/>
</dbReference>
<dbReference type="Pfam" id="PF01266">
    <property type="entry name" value="DAO"/>
    <property type="match status" value="1"/>
</dbReference>
<dbReference type="Gene3D" id="3.30.9.10">
    <property type="entry name" value="D-Amino Acid Oxidase, subunit A, domain 2"/>
    <property type="match status" value="1"/>
</dbReference>
<feature type="domain" description="FAD dependent oxidoreductase" evidence="7">
    <location>
        <begin position="17"/>
        <end position="338"/>
    </location>
</feature>
<name>A0A1Y6C2J7_9BACT</name>
<dbReference type="InterPro" id="IPR006076">
    <property type="entry name" value="FAD-dep_OxRdtase"/>
</dbReference>
<evidence type="ECO:0000259" key="8">
    <source>
        <dbReference type="Pfam" id="PF16901"/>
    </source>
</evidence>
<dbReference type="PANTHER" id="PTHR11985:SF15">
    <property type="entry name" value="GLYCEROL-3-PHOSPHATE DEHYDROGENASE, MITOCHONDRIAL"/>
    <property type="match status" value="1"/>
</dbReference>
<evidence type="ECO:0000256" key="4">
    <source>
        <dbReference type="ARBA" id="ARBA00022827"/>
    </source>
</evidence>
<feature type="transmembrane region" description="Helical" evidence="6">
    <location>
        <begin position="112"/>
        <end position="129"/>
    </location>
</feature>
<sequence length="536" mass="61663">MSLRESNLSQLKSKIFDVLVVGGGINGSVAAAALSAKGSKVALVEKKDFASYTSQESSNLAWGGIKYMESYEFGLVWNLCASRNRLIRSFPSQVKEIRFFTTLPKKFRKPRLLVFLGSCLYWVMGRFFTKPPRLLSKRQIRKEEPIVKIDNTQGGLEYSDSYLVDNDARFVFKFVRKAMDYGCAATNYTKVQNSEYSDEDKLWHILVKDLIHNQEFVVKARSIVNATGPFVDQLNQYSHIETQHQHLFSKGVHLIVRKLSQVRHVLTFFASDGRMFFVIPMGPRSCIGTTDTRVSDLPPRVTEEDRNFILENINERLNLEQALTSDDIIAERCGVRPLVVKKKGGDQDDGDWLNLSRKHVIEVDRDRRHVSIFGGKLTDCINIGEELVDIMIDMNIDVPQAKTMWYGEPDEAVWREFQKQARLIGLDGLTSVSSSEPLSVRLWRRYGMRALELLEDIRQDIRMADLVIEEAEYIRAELHYAAKSEMITKLEDFLRRRSKIALVVSHDTIKSAPGLREACRILFEDQADERYREYFF</sequence>
<evidence type="ECO:0000313" key="9">
    <source>
        <dbReference type="EMBL" id="SMF30111.1"/>
    </source>
</evidence>
<accession>A0A1Y6C2J7</accession>
<protein>
    <submittedName>
        <fullName evidence="9">Alpha-glycerophosphate oxidase/glycerol-3-phosphate dehydrogenase</fullName>
    </submittedName>
</protein>
<evidence type="ECO:0000256" key="2">
    <source>
        <dbReference type="ARBA" id="ARBA00007330"/>
    </source>
</evidence>
<keyword evidence="10" id="KW-1185">Reference proteome</keyword>
<dbReference type="PRINTS" id="PR01001">
    <property type="entry name" value="FADG3PDH"/>
</dbReference>
<dbReference type="Proteomes" id="UP000192907">
    <property type="component" value="Unassembled WGS sequence"/>
</dbReference>